<proteinExistence type="predicted"/>
<evidence type="ECO:0000313" key="2">
    <source>
        <dbReference type="Proteomes" id="UP000308600"/>
    </source>
</evidence>
<accession>A0ACD3AA31</accession>
<dbReference type="Proteomes" id="UP000308600">
    <property type="component" value="Unassembled WGS sequence"/>
</dbReference>
<gene>
    <name evidence="1" type="ORF">BDN72DRAFT_862781</name>
</gene>
<sequence>MTTTHTVTTPHNSQPESLIEDVYATIIEFVVHDDPDPPRALLSMRLVSRTWNLIILNCSRLWTRFQISHDLGQPFDARLRDLFQMLKQSRDHLLDLSFRVTDIEMVDADPLAPPIRAAQRLLADEGINSRLQFLDLELPRLEFSDVHRSLSTQNHQVLFPHLESLSIELTPQSNQPNQEIVLQMFRLQSFSAHCPNLRRLWLANPTEVRTLQDRAQFPWYQLTHLTIRDTDRDKGPLRPIMLVLPSCVQLEVCDVTFAGWTSPLAVVQQVQLLPKLLTFTVTAEQDPYLDPVLSAFTMPNLTTLATNFSPQPGPIWNGECLAQTLTACFQRSGFRLQQFTMTHVDCNTNALVGFLGLSQIRELHLVNCTVEENALEVATQQSEGLQHLDVRISSMSAKRKRDEGPFAFGEVPPRSAKRRRHD</sequence>
<name>A0ACD3AA31_9AGAR</name>
<protein>
    <submittedName>
        <fullName evidence="1">Uncharacterized protein</fullName>
    </submittedName>
</protein>
<keyword evidence="2" id="KW-1185">Reference proteome</keyword>
<evidence type="ECO:0000313" key="1">
    <source>
        <dbReference type="EMBL" id="TFK62526.1"/>
    </source>
</evidence>
<organism evidence="1 2">
    <name type="scientific">Pluteus cervinus</name>
    <dbReference type="NCBI Taxonomy" id="181527"/>
    <lineage>
        <taxon>Eukaryota</taxon>
        <taxon>Fungi</taxon>
        <taxon>Dikarya</taxon>
        <taxon>Basidiomycota</taxon>
        <taxon>Agaricomycotina</taxon>
        <taxon>Agaricomycetes</taxon>
        <taxon>Agaricomycetidae</taxon>
        <taxon>Agaricales</taxon>
        <taxon>Pluteineae</taxon>
        <taxon>Pluteaceae</taxon>
        <taxon>Pluteus</taxon>
    </lineage>
</organism>
<dbReference type="EMBL" id="ML208576">
    <property type="protein sequence ID" value="TFK62526.1"/>
    <property type="molecule type" value="Genomic_DNA"/>
</dbReference>
<reference evidence="1 2" key="1">
    <citation type="journal article" date="2019" name="Nat. Ecol. Evol.">
        <title>Megaphylogeny resolves global patterns of mushroom evolution.</title>
        <authorList>
            <person name="Varga T."/>
            <person name="Krizsan K."/>
            <person name="Foldi C."/>
            <person name="Dima B."/>
            <person name="Sanchez-Garcia M."/>
            <person name="Sanchez-Ramirez S."/>
            <person name="Szollosi G.J."/>
            <person name="Szarkandi J.G."/>
            <person name="Papp V."/>
            <person name="Albert L."/>
            <person name="Andreopoulos W."/>
            <person name="Angelini C."/>
            <person name="Antonin V."/>
            <person name="Barry K.W."/>
            <person name="Bougher N.L."/>
            <person name="Buchanan P."/>
            <person name="Buyck B."/>
            <person name="Bense V."/>
            <person name="Catcheside P."/>
            <person name="Chovatia M."/>
            <person name="Cooper J."/>
            <person name="Damon W."/>
            <person name="Desjardin D."/>
            <person name="Finy P."/>
            <person name="Geml J."/>
            <person name="Haridas S."/>
            <person name="Hughes K."/>
            <person name="Justo A."/>
            <person name="Karasinski D."/>
            <person name="Kautmanova I."/>
            <person name="Kiss B."/>
            <person name="Kocsube S."/>
            <person name="Kotiranta H."/>
            <person name="LaButti K.M."/>
            <person name="Lechner B.E."/>
            <person name="Liimatainen K."/>
            <person name="Lipzen A."/>
            <person name="Lukacs Z."/>
            <person name="Mihaltcheva S."/>
            <person name="Morgado L.N."/>
            <person name="Niskanen T."/>
            <person name="Noordeloos M.E."/>
            <person name="Ohm R.A."/>
            <person name="Ortiz-Santana B."/>
            <person name="Ovrebo C."/>
            <person name="Racz N."/>
            <person name="Riley R."/>
            <person name="Savchenko A."/>
            <person name="Shiryaev A."/>
            <person name="Soop K."/>
            <person name="Spirin V."/>
            <person name="Szebenyi C."/>
            <person name="Tomsovsky M."/>
            <person name="Tulloss R.E."/>
            <person name="Uehling J."/>
            <person name="Grigoriev I.V."/>
            <person name="Vagvolgyi C."/>
            <person name="Papp T."/>
            <person name="Martin F.M."/>
            <person name="Miettinen O."/>
            <person name="Hibbett D.S."/>
            <person name="Nagy L.G."/>
        </authorList>
    </citation>
    <scope>NUCLEOTIDE SEQUENCE [LARGE SCALE GENOMIC DNA]</scope>
    <source>
        <strain evidence="1 2">NL-1719</strain>
    </source>
</reference>